<dbReference type="Pfam" id="PF00754">
    <property type="entry name" value="F5_F8_type_C"/>
    <property type="match status" value="1"/>
</dbReference>
<name>A0AAU9DAV9_9BACT</name>
<protein>
    <recommendedName>
        <fullName evidence="1">F5/8 type C domain-containing protein</fullName>
    </recommendedName>
</protein>
<keyword evidence="3" id="KW-1185">Reference proteome</keyword>
<dbReference type="EMBL" id="AP025314">
    <property type="protein sequence ID" value="BDD10121.1"/>
    <property type="molecule type" value="Genomic_DNA"/>
</dbReference>
<dbReference type="GO" id="GO:0008810">
    <property type="term" value="F:cellulase activity"/>
    <property type="evidence" value="ECO:0007669"/>
    <property type="project" value="InterPro"/>
</dbReference>
<dbReference type="InterPro" id="IPR004197">
    <property type="entry name" value="Cellulase_Ig-like"/>
</dbReference>
<dbReference type="KEGG" id="fax:FUAX_25530"/>
<dbReference type="Gene3D" id="2.60.120.260">
    <property type="entry name" value="Galactose-binding domain-like"/>
    <property type="match status" value="1"/>
</dbReference>
<dbReference type="Proteomes" id="UP001348817">
    <property type="component" value="Chromosome"/>
</dbReference>
<evidence type="ECO:0000313" key="2">
    <source>
        <dbReference type="EMBL" id="BDD10121.1"/>
    </source>
</evidence>
<accession>A0AAU9DAV9</accession>
<evidence type="ECO:0000313" key="3">
    <source>
        <dbReference type="Proteomes" id="UP001348817"/>
    </source>
</evidence>
<feature type="domain" description="F5/8 type C" evidence="1">
    <location>
        <begin position="33"/>
        <end position="152"/>
    </location>
</feature>
<dbReference type="SUPFAM" id="SSF49785">
    <property type="entry name" value="Galactose-binding domain-like"/>
    <property type="match status" value="1"/>
</dbReference>
<dbReference type="RefSeq" id="WP_338391697.1">
    <property type="nucleotide sequence ID" value="NZ_AP025314.1"/>
</dbReference>
<dbReference type="InterPro" id="IPR008979">
    <property type="entry name" value="Galactose-bd-like_sf"/>
</dbReference>
<dbReference type="AlphaFoldDB" id="A0AAU9DAV9"/>
<organism evidence="2 3">
    <name type="scientific">Fulvitalea axinellae</name>
    <dbReference type="NCBI Taxonomy" id="1182444"/>
    <lineage>
        <taxon>Bacteria</taxon>
        <taxon>Pseudomonadati</taxon>
        <taxon>Bacteroidota</taxon>
        <taxon>Cytophagia</taxon>
        <taxon>Cytophagales</taxon>
        <taxon>Persicobacteraceae</taxon>
        <taxon>Fulvitalea</taxon>
    </lineage>
</organism>
<proteinExistence type="predicted"/>
<dbReference type="GO" id="GO:0005975">
    <property type="term" value="P:carbohydrate metabolic process"/>
    <property type="evidence" value="ECO:0007669"/>
    <property type="project" value="InterPro"/>
</dbReference>
<reference evidence="2 3" key="1">
    <citation type="submission" date="2021-12" db="EMBL/GenBank/DDBJ databases">
        <title>Genome sequencing of bacteria with rrn-lacking chromosome and rrn-plasmid.</title>
        <authorList>
            <person name="Anda M."/>
            <person name="Iwasaki W."/>
        </authorList>
    </citation>
    <scope>NUCLEOTIDE SEQUENCE [LARGE SCALE GENOMIC DNA]</scope>
    <source>
        <strain evidence="2 3">DSM 100852</strain>
    </source>
</reference>
<dbReference type="InterPro" id="IPR000421">
    <property type="entry name" value="FA58C"/>
</dbReference>
<gene>
    <name evidence="2" type="ORF">FUAX_25530</name>
</gene>
<dbReference type="CDD" id="cd02850">
    <property type="entry name" value="E_set_Cellulase_N"/>
    <property type="match status" value="1"/>
</dbReference>
<evidence type="ECO:0000259" key="1">
    <source>
        <dbReference type="Pfam" id="PF00754"/>
    </source>
</evidence>
<sequence>MIVRKTAWLIAALLILAGNKCFAIEPIKVIGVKVSSYMSEHKPEKMIDRKLGNASRWVSEKEDEVWAVFTFNNEQDVGGLHLYSGYGQKDAITDAKVQYMNGGAWKEVLSGRVRSNKKPALSLVFDEGRRVKTKSIRVMIEKTPGDVARIKEIVFWPFMPEGIPPLGVGVEKIKPGKKSVAEANVPTIYLNQSGFNLGAPKRFTAPLMTDGISFVITERDDDKVLFSGSIKNHLGDFTDFNPEDWRKEYVVKANGVTSFPFRVGQWWLERTTYQNMVDFMIDSRHYVGTYKKTCRGSYGWRDNHQFGWELHTMVSQYLSNPGAYDRMPRQISYEKPDERKTWGALEPYDETAPDIVKLIHWASDVIVTRDLRHEHFKAQLAYFLYAWPWLKKWMPQQNYDSVKAFAFANWAQDDKAKNYPYDESRGHNLLAVKKKVGSTKGALPPGYTVMPNLLMYEVARREDRSDKDLYFQTAYDQVKWIIDNIDWNDPMTTKGQRMSEHLTMTGMVYMYTQYKDKAPVGLKKKIEAWCDVVLKRSGNMWDFRKYSDSQWVPTGVKRTMWNEPGNVLGFPACMLSAMQVVDSPEIHGRFNELIFAHFDNAFGRNPTGRHCVYHGIRDVEGVDLGWFSLHNGLGKLKDVRFVIEATAKNEHYPYHPEMGNSGWSEGWVNFNTAFNQSMAYLAYRDISLTANKVKRKTYDVRLKVPLNFDYEKRESVDVIFHYKDGSQSTQTLKEENINSAYFVGTVKSKKSVKSVSYGYGFFEHRVNF</sequence>